<keyword evidence="3" id="KW-1185">Reference proteome</keyword>
<dbReference type="AlphaFoldDB" id="A0A9W6L003"/>
<feature type="compositionally biased region" description="Basic and acidic residues" evidence="1">
    <location>
        <begin position="80"/>
        <end position="91"/>
    </location>
</feature>
<gene>
    <name evidence="2" type="ORF">GCM10017577_07150</name>
</gene>
<reference evidence="2" key="2">
    <citation type="submission" date="2023-01" db="EMBL/GenBank/DDBJ databases">
        <authorList>
            <person name="Sun Q."/>
            <person name="Evtushenko L."/>
        </authorList>
    </citation>
    <scope>NUCLEOTIDE SEQUENCE</scope>
    <source>
        <strain evidence="2">VKM Ac-1069</strain>
    </source>
</reference>
<sequence>MKPLIPTFAPAGINAAAASAGTTLRRSSALATRILPIGSPALVGSVVQPPTAARATRRREGKNRIPPPKRQEAIEAEATEAARARHEEQPG</sequence>
<evidence type="ECO:0000256" key="1">
    <source>
        <dbReference type="SAM" id="MobiDB-lite"/>
    </source>
</evidence>
<proteinExistence type="predicted"/>
<dbReference type="Proteomes" id="UP001143463">
    <property type="component" value="Unassembled WGS sequence"/>
</dbReference>
<comment type="caution">
    <text evidence="2">The sequence shown here is derived from an EMBL/GenBank/DDBJ whole genome shotgun (WGS) entry which is preliminary data.</text>
</comment>
<organism evidence="2 3">
    <name type="scientific">Pseudonocardia halophobica</name>
    <dbReference type="NCBI Taxonomy" id="29401"/>
    <lineage>
        <taxon>Bacteria</taxon>
        <taxon>Bacillati</taxon>
        <taxon>Actinomycetota</taxon>
        <taxon>Actinomycetes</taxon>
        <taxon>Pseudonocardiales</taxon>
        <taxon>Pseudonocardiaceae</taxon>
        <taxon>Pseudonocardia</taxon>
    </lineage>
</organism>
<protein>
    <submittedName>
        <fullName evidence="2">Uncharacterized protein</fullName>
    </submittedName>
</protein>
<name>A0A9W6L003_9PSEU</name>
<evidence type="ECO:0000313" key="2">
    <source>
        <dbReference type="EMBL" id="GLL09575.1"/>
    </source>
</evidence>
<reference evidence="2" key="1">
    <citation type="journal article" date="2014" name="Int. J. Syst. Evol. Microbiol.">
        <title>Complete genome sequence of Corynebacterium casei LMG S-19264T (=DSM 44701T), isolated from a smear-ripened cheese.</title>
        <authorList>
            <consortium name="US DOE Joint Genome Institute (JGI-PGF)"/>
            <person name="Walter F."/>
            <person name="Albersmeier A."/>
            <person name="Kalinowski J."/>
            <person name="Ruckert C."/>
        </authorList>
    </citation>
    <scope>NUCLEOTIDE SEQUENCE</scope>
    <source>
        <strain evidence="2">VKM Ac-1069</strain>
    </source>
</reference>
<feature type="region of interest" description="Disordered" evidence="1">
    <location>
        <begin position="47"/>
        <end position="91"/>
    </location>
</feature>
<dbReference type="EMBL" id="BSFQ01000002">
    <property type="protein sequence ID" value="GLL09575.1"/>
    <property type="molecule type" value="Genomic_DNA"/>
</dbReference>
<evidence type="ECO:0000313" key="3">
    <source>
        <dbReference type="Proteomes" id="UP001143463"/>
    </source>
</evidence>
<accession>A0A9W6L003</accession>